<reference evidence="1" key="1">
    <citation type="submission" date="2021-11" db="EMBL/GenBank/DDBJ databases">
        <title>Australian commercial rhizobial inoculants.</title>
        <authorList>
            <person name="Kohlmeier M.G."/>
            <person name="O'Hara G.W."/>
            <person name="Colombi E."/>
            <person name="Ramsay J.P."/>
            <person name="Terpolilli J."/>
        </authorList>
    </citation>
    <scope>NUCLEOTIDE SEQUENCE</scope>
    <source>
        <strain evidence="1">CC829</strain>
        <plasmid evidence="1">pCC829_1</plasmid>
    </source>
</reference>
<accession>A0ABY3R118</accession>
<gene>
    <name evidence="1" type="ORF">BjapCC829_46985</name>
</gene>
<keyword evidence="1" id="KW-0614">Plasmid</keyword>
<dbReference type="EMBL" id="CP088101">
    <property type="protein sequence ID" value="UFW91553.1"/>
    <property type="molecule type" value="Genomic_DNA"/>
</dbReference>
<evidence type="ECO:0000313" key="2">
    <source>
        <dbReference type="Proteomes" id="UP001430990"/>
    </source>
</evidence>
<proteinExistence type="predicted"/>
<dbReference type="RefSeq" id="WP_231145585.1">
    <property type="nucleotide sequence ID" value="NZ_CP088101.1"/>
</dbReference>
<dbReference type="Proteomes" id="UP001430990">
    <property type="component" value="Plasmid pCC829_1"/>
</dbReference>
<sequence length="125" mass="13417">MTGDKSNIVLDLDDDDLARDHGGGDGARLIERISMDGEQRLAVLDDREGLGDRHFGLLRVESPDEASEPHVQPKNRGAGKQYFQPRIIVQDCLAGLIVAADGRELPPVAGVPRRVPSCPARAAVG</sequence>
<geneLocation type="plasmid" evidence="1 2">
    <name>pCC829_1</name>
</geneLocation>
<name>A0ABY3R118_9BRAD</name>
<evidence type="ECO:0000313" key="1">
    <source>
        <dbReference type="EMBL" id="UFW91553.1"/>
    </source>
</evidence>
<protein>
    <submittedName>
        <fullName evidence="1">Uncharacterized protein</fullName>
    </submittedName>
</protein>
<organism evidence="1 2">
    <name type="scientific">Bradyrhizobium barranii</name>
    <dbReference type="NCBI Taxonomy" id="2992140"/>
    <lineage>
        <taxon>Bacteria</taxon>
        <taxon>Pseudomonadati</taxon>
        <taxon>Pseudomonadota</taxon>
        <taxon>Alphaproteobacteria</taxon>
        <taxon>Hyphomicrobiales</taxon>
        <taxon>Nitrobacteraceae</taxon>
        <taxon>Bradyrhizobium</taxon>
    </lineage>
</organism>
<keyword evidence="2" id="KW-1185">Reference proteome</keyword>